<dbReference type="PANTHER" id="PTHR10015:SF427">
    <property type="entry name" value="HEAT SHOCK FACTOR PROTEIN"/>
    <property type="match status" value="1"/>
</dbReference>
<evidence type="ECO:0000256" key="1">
    <source>
        <dbReference type="ARBA" id="ARBA00004123"/>
    </source>
</evidence>
<feature type="compositionally biased region" description="Polar residues" evidence="8">
    <location>
        <begin position="324"/>
        <end position="342"/>
    </location>
</feature>
<reference evidence="10" key="1">
    <citation type="submission" date="2020-12" db="EMBL/GenBank/DDBJ databases">
        <title>Metabolic potential, ecology and presence of endohyphal bacteria is reflected in genomic diversity of Mucoromycotina.</title>
        <authorList>
            <person name="Muszewska A."/>
            <person name="Okrasinska A."/>
            <person name="Steczkiewicz K."/>
            <person name="Drgas O."/>
            <person name="Orlowska M."/>
            <person name="Perlinska-Lenart U."/>
            <person name="Aleksandrzak-Piekarczyk T."/>
            <person name="Szatraj K."/>
            <person name="Zielenkiewicz U."/>
            <person name="Pilsyk S."/>
            <person name="Malc E."/>
            <person name="Mieczkowski P."/>
            <person name="Kruszewska J.S."/>
            <person name="Biernat P."/>
            <person name="Pawlowska J."/>
        </authorList>
    </citation>
    <scope>NUCLEOTIDE SEQUENCE</scope>
    <source>
        <strain evidence="10">WA0000051536</strain>
    </source>
</reference>
<evidence type="ECO:0000256" key="8">
    <source>
        <dbReference type="SAM" id="MobiDB-lite"/>
    </source>
</evidence>
<dbReference type="EMBL" id="JAEPRA010000016">
    <property type="protein sequence ID" value="KAG2174553.1"/>
    <property type="molecule type" value="Genomic_DNA"/>
</dbReference>
<dbReference type="InterPro" id="IPR000232">
    <property type="entry name" value="HSF_DNA-bd"/>
</dbReference>
<dbReference type="InterPro" id="IPR036390">
    <property type="entry name" value="WH_DNA-bd_sf"/>
</dbReference>
<accession>A0A8H7PIN3</accession>
<dbReference type="GO" id="GO:0043565">
    <property type="term" value="F:sequence-specific DNA binding"/>
    <property type="evidence" value="ECO:0007669"/>
    <property type="project" value="InterPro"/>
</dbReference>
<evidence type="ECO:0000256" key="6">
    <source>
        <dbReference type="ARBA" id="ARBA00023242"/>
    </source>
</evidence>
<evidence type="ECO:0000256" key="5">
    <source>
        <dbReference type="ARBA" id="ARBA00023163"/>
    </source>
</evidence>
<dbReference type="Pfam" id="PF00447">
    <property type="entry name" value="HSF_DNA-bind"/>
    <property type="match status" value="1"/>
</dbReference>
<feature type="compositionally biased region" description="Polar residues" evidence="8">
    <location>
        <begin position="402"/>
        <end position="411"/>
    </location>
</feature>
<evidence type="ECO:0000256" key="7">
    <source>
        <dbReference type="RuleBase" id="RU004020"/>
    </source>
</evidence>
<feature type="domain" description="HSF-type DNA-binding" evidence="9">
    <location>
        <begin position="90"/>
        <end position="114"/>
    </location>
</feature>
<sequence>MEHRRSSSTSSIVSSHSYGMPVTPSSCDLSPAVSLQPPIPAPVKMSSNNTFVHKLYNMVVDVQYQHLIAWNYTGSSFIVCNIMEFSRDVLPKHFKHNNFSSFVRQLNMYGFHKVNKSPRGHRTLAENQIWEFSHPKFLRGRPDMLDDIKRKAMENDTMRRDNGDLSTHMAMMQVAQSDMLQQLAQLQENFSEVVRELAETKRKQGLQQQQMKSMMNVIQQHSGSQIEIPPELNFENFELKADPERPPPIFITSPDSQPTGNMLQNLYFNSMPSDSHSSSSLSHHTPQRPSTPLTVQTHNLARSPHHHNANLNITIPSNFMMSDMQNNSISPNSLSAYHNTNTLPPSPSPSSLMSDDDASSLYSPHSPHTPSNPTAESSASSSDYRQSNDPSSLHPMHHPGQFTFSLSHNMS</sequence>
<keyword evidence="3" id="KW-0805">Transcription regulation</keyword>
<feature type="region of interest" description="Disordered" evidence="8">
    <location>
        <begin position="324"/>
        <end position="411"/>
    </location>
</feature>
<keyword evidence="5" id="KW-0804">Transcription</keyword>
<comment type="similarity">
    <text evidence="2 7">Belongs to the HSF family.</text>
</comment>
<dbReference type="AlphaFoldDB" id="A0A8H7PIN3"/>
<keyword evidence="6" id="KW-0539">Nucleus</keyword>
<dbReference type="PROSITE" id="PS00434">
    <property type="entry name" value="HSF_DOMAIN"/>
    <property type="match status" value="1"/>
</dbReference>
<feature type="region of interest" description="Disordered" evidence="8">
    <location>
        <begin position="253"/>
        <end position="293"/>
    </location>
</feature>
<evidence type="ECO:0000256" key="3">
    <source>
        <dbReference type="ARBA" id="ARBA00023015"/>
    </source>
</evidence>
<dbReference type="PRINTS" id="PR00056">
    <property type="entry name" value="HSFDOMAIN"/>
</dbReference>
<proteinExistence type="inferred from homology"/>
<dbReference type="OrthoDB" id="60033at2759"/>
<evidence type="ECO:0000313" key="11">
    <source>
        <dbReference type="Proteomes" id="UP000612746"/>
    </source>
</evidence>
<keyword evidence="4" id="KW-0238">DNA-binding</keyword>
<dbReference type="SUPFAM" id="SSF46785">
    <property type="entry name" value="Winged helix' DNA-binding domain"/>
    <property type="match status" value="1"/>
</dbReference>
<comment type="caution">
    <text evidence="10">The sequence shown here is derived from an EMBL/GenBank/DDBJ whole genome shotgun (WGS) entry which is preliminary data.</text>
</comment>
<evidence type="ECO:0000256" key="4">
    <source>
        <dbReference type="ARBA" id="ARBA00023125"/>
    </source>
</evidence>
<organism evidence="10 11">
    <name type="scientific">Umbelopsis vinacea</name>
    <dbReference type="NCBI Taxonomy" id="44442"/>
    <lineage>
        <taxon>Eukaryota</taxon>
        <taxon>Fungi</taxon>
        <taxon>Fungi incertae sedis</taxon>
        <taxon>Mucoromycota</taxon>
        <taxon>Mucoromycotina</taxon>
        <taxon>Umbelopsidomycetes</taxon>
        <taxon>Umbelopsidales</taxon>
        <taxon>Umbelopsidaceae</taxon>
        <taxon>Umbelopsis</taxon>
    </lineage>
</organism>
<feature type="compositionally biased region" description="Low complexity" evidence="8">
    <location>
        <begin position="349"/>
        <end position="382"/>
    </location>
</feature>
<evidence type="ECO:0000256" key="2">
    <source>
        <dbReference type="ARBA" id="ARBA00006403"/>
    </source>
</evidence>
<keyword evidence="11" id="KW-1185">Reference proteome</keyword>
<dbReference type="InterPro" id="IPR036388">
    <property type="entry name" value="WH-like_DNA-bd_sf"/>
</dbReference>
<feature type="compositionally biased region" description="Polar residues" evidence="8">
    <location>
        <begin position="253"/>
        <end position="268"/>
    </location>
</feature>
<evidence type="ECO:0000313" key="10">
    <source>
        <dbReference type="EMBL" id="KAG2174553.1"/>
    </source>
</evidence>
<protein>
    <recommendedName>
        <fullName evidence="9">HSF-type DNA-binding domain-containing protein</fullName>
    </recommendedName>
</protein>
<dbReference type="PANTHER" id="PTHR10015">
    <property type="entry name" value="HEAT SHOCK TRANSCRIPTION FACTOR"/>
    <property type="match status" value="1"/>
</dbReference>
<dbReference type="Gene3D" id="1.10.10.10">
    <property type="entry name" value="Winged helix-like DNA-binding domain superfamily/Winged helix DNA-binding domain"/>
    <property type="match status" value="1"/>
</dbReference>
<dbReference type="FunFam" id="1.10.10.10:FF:000027">
    <property type="entry name" value="Heat shock transcription factor 1"/>
    <property type="match status" value="1"/>
</dbReference>
<feature type="compositionally biased region" description="Low complexity" evidence="8">
    <location>
        <begin position="270"/>
        <end position="284"/>
    </location>
</feature>
<gene>
    <name evidence="10" type="ORF">INT44_006816</name>
</gene>
<dbReference type="Proteomes" id="UP000612746">
    <property type="component" value="Unassembled WGS sequence"/>
</dbReference>
<dbReference type="GO" id="GO:0005634">
    <property type="term" value="C:nucleus"/>
    <property type="evidence" value="ECO:0007669"/>
    <property type="project" value="UniProtKB-SubCell"/>
</dbReference>
<dbReference type="GO" id="GO:0003700">
    <property type="term" value="F:DNA-binding transcription factor activity"/>
    <property type="evidence" value="ECO:0007669"/>
    <property type="project" value="InterPro"/>
</dbReference>
<comment type="subcellular location">
    <subcellularLocation>
        <location evidence="1">Nucleus</location>
    </subcellularLocation>
</comment>
<dbReference type="SMART" id="SM00415">
    <property type="entry name" value="HSF"/>
    <property type="match status" value="1"/>
</dbReference>
<evidence type="ECO:0000259" key="9">
    <source>
        <dbReference type="PROSITE" id="PS00434"/>
    </source>
</evidence>
<name>A0A8H7PIN3_9FUNG</name>